<evidence type="ECO:0000313" key="1">
    <source>
        <dbReference type="EMBL" id="GAG93355.1"/>
    </source>
</evidence>
<accession>X1BEA5</accession>
<gene>
    <name evidence="1" type="ORF">S01H4_38674</name>
</gene>
<dbReference type="EMBL" id="BART01020874">
    <property type="protein sequence ID" value="GAG93355.1"/>
    <property type="molecule type" value="Genomic_DNA"/>
</dbReference>
<organism evidence="1">
    <name type="scientific">marine sediment metagenome</name>
    <dbReference type="NCBI Taxonomy" id="412755"/>
    <lineage>
        <taxon>unclassified sequences</taxon>
        <taxon>metagenomes</taxon>
        <taxon>ecological metagenomes</taxon>
    </lineage>
</organism>
<name>X1BEA5_9ZZZZ</name>
<proteinExistence type="predicted"/>
<comment type="caution">
    <text evidence="1">The sequence shown here is derived from an EMBL/GenBank/DDBJ whole genome shotgun (WGS) entry which is preliminary data.</text>
</comment>
<reference evidence="1" key="1">
    <citation type="journal article" date="2014" name="Front. Microbiol.">
        <title>High frequency of phylogenetically diverse reductive dehalogenase-homologous genes in deep subseafloor sedimentary metagenomes.</title>
        <authorList>
            <person name="Kawai M."/>
            <person name="Futagami T."/>
            <person name="Toyoda A."/>
            <person name="Takaki Y."/>
            <person name="Nishi S."/>
            <person name="Hori S."/>
            <person name="Arai W."/>
            <person name="Tsubouchi T."/>
            <person name="Morono Y."/>
            <person name="Uchiyama I."/>
            <person name="Ito T."/>
            <person name="Fujiyama A."/>
            <person name="Inagaki F."/>
            <person name="Takami H."/>
        </authorList>
    </citation>
    <scope>NUCLEOTIDE SEQUENCE</scope>
    <source>
        <strain evidence="1">Expedition CK06-06</strain>
    </source>
</reference>
<dbReference type="AlphaFoldDB" id="X1BEA5"/>
<sequence>MKKEYYFNINFQGEIYGVMAISIDNIYFCRLTKVYTCLKYKPFIKTALEKGIEYNPSLRENLFDGWTIIIRINRK</sequence>
<protein>
    <submittedName>
        <fullName evidence="1">Uncharacterized protein</fullName>
    </submittedName>
</protein>